<dbReference type="InParanoid" id="M4BM33"/>
<dbReference type="VEuPathDB" id="FungiDB:HpaG807468"/>
<dbReference type="HOGENOM" id="CLU_3128318_0_0_1"/>
<accession>M4BM33</accession>
<protein>
    <submittedName>
        <fullName evidence="1">Uncharacterized protein</fullName>
    </submittedName>
</protein>
<dbReference type="AlphaFoldDB" id="M4BM33"/>
<name>M4BM33_HYAAE</name>
<evidence type="ECO:0000313" key="2">
    <source>
        <dbReference type="Proteomes" id="UP000011713"/>
    </source>
</evidence>
<reference evidence="2" key="1">
    <citation type="journal article" date="2010" name="Science">
        <title>Signatures of adaptation to obligate biotrophy in the Hyaloperonospora arabidopsidis genome.</title>
        <authorList>
            <person name="Baxter L."/>
            <person name="Tripathy S."/>
            <person name="Ishaque N."/>
            <person name="Boot N."/>
            <person name="Cabral A."/>
            <person name="Kemen E."/>
            <person name="Thines M."/>
            <person name="Ah-Fong A."/>
            <person name="Anderson R."/>
            <person name="Badejoko W."/>
            <person name="Bittner-Eddy P."/>
            <person name="Boore J.L."/>
            <person name="Chibucos M.C."/>
            <person name="Coates M."/>
            <person name="Dehal P."/>
            <person name="Delehaunty K."/>
            <person name="Dong S."/>
            <person name="Downton P."/>
            <person name="Dumas B."/>
            <person name="Fabro G."/>
            <person name="Fronick C."/>
            <person name="Fuerstenberg S.I."/>
            <person name="Fulton L."/>
            <person name="Gaulin E."/>
            <person name="Govers F."/>
            <person name="Hughes L."/>
            <person name="Humphray S."/>
            <person name="Jiang R.H."/>
            <person name="Judelson H."/>
            <person name="Kamoun S."/>
            <person name="Kyung K."/>
            <person name="Meijer H."/>
            <person name="Minx P."/>
            <person name="Morris P."/>
            <person name="Nelson J."/>
            <person name="Phuntumart V."/>
            <person name="Qutob D."/>
            <person name="Rehmany A."/>
            <person name="Rougon-Cardoso A."/>
            <person name="Ryden P."/>
            <person name="Torto-Alalibo T."/>
            <person name="Studholme D."/>
            <person name="Wang Y."/>
            <person name="Win J."/>
            <person name="Wood J."/>
            <person name="Clifton S.W."/>
            <person name="Rogers J."/>
            <person name="Van den Ackerveken G."/>
            <person name="Jones J.D."/>
            <person name="McDowell J.M."/>
            <person name="Beynon J."/>
            <person name="Tyler B.M."/>
        </authorList>
    </citation>
    <scope>NUCLEOTIDE SEQUENCE [LARGE SCALE GENOMIC DNA]</scope>
    <source>
        <strain evidence="2">Emoy2</strain>
    </source>
</reference>
<organism evidence="1 2">
    <name type="scientific">Hyaloperonospora arabidopsidis (strain Emoy2)</name>
    <name type="common">Downy mildew agent</name>
    <name type="synonym">Peronospora arabidopsidis</name>
    <dbReference type="NCBI Taxonomy" id="559515"/>
    <lineage>
        <taxon>Eukaryota</taxon>
        <taxon>Sar</taxon>
        <taxon>Stramenopiles</taxon>
        <taxon>Oomycota</taxon>
        <taxon>Peronosporomycetes</taxon>
        <taxon>Peronosporales</taxon>
        <taxon>Peronosporaceae</taxon>
        <taxon>Hyaloperonospora</taxon>
    </lineage>
</organism>
<dbReference type="Proteomes" id="UP000011713">
    <property type="component" value="Unassembled WGS sequence"/>
</dbReference>
<proteinExistence type="predicted"/>
<reference evidence="1" key="2">
    <citation type="submission" date="2015-06" db="UniProtKB">
        <authorList>
            <consortium name="EnsemblProtists"/>
        </authorList>
    </citation>
    <scope>IDENTIFICATION</scope>
    <source>
        <strain evidence="1">Emoy2</strain>
    </source>
</reference>
<sequence length="50" mass="5522">MNASRVSMRLRKLCFYPKEVNLSLVLSCPVLETASCGLHLRELAGNDGQT</sequence>
<dbReference type="EnsemblProtists" id="HpaT807468">
    <property type="protein sequence ID" value="HpaP807468"/>
    <property type="gene ID" value="HpaG807468"/>
</dbReference>
<dbReference type="EMBL" id="JH598405">
    <property type="status" value="NOT_ANNOTATED_CDS"/>
    <property type="molecule type" value="Genomic_DNA"/>
</dbReference>
<keyword evidence="2" id="KW-1185">Reference proteome</keyword>
<evidence type="ECO:0000313" key="1">
    <source>
        <dbReference type="EnsemblProtists" id="HpaP807468"/>
    </source>
</evidence>